<comment type="caution">
    <text evidence="6">The sequence shown here is derived from an EMBL/GenBank/DDBJ whole genome shotgun (WGS) entry which is preliminary data.</text>
</comment>
<dbReference type="InterPro" id="IPR000847">
    <property type="entry name" value="LysR_HTH_N"/>
</dbReference>
<evidence type="ECO:0000313" key="6">
    <source>
        <dbReference type="EMBL" id="OWV30261.1"/>
    </source>
</evidence>
<accession>A0A246S1I6</accession>
<dbReference type="SUPFAM" id="SSF46785">
    <property type="entry name" value="Winged helix' DNA-binding domain"/>
    <property type="match status" value="1"/>
</dbReference>
<evidence type="ECO:0000256" key="4">
    <source>
        <dbReference type="ARBA" id="ARBA00023163"/>
    </source>
</evidence>
<evidence type="ECO:0000256" key="1">
    <source>
        <dbReference type="ARBA" id="ARBA00009437"/>
    </source>
</evidence>
<evidence type="ECO:0000256" key="3">
    <source>
        <dbReference type="ARBA" id="ARBA00023125"/>
    </source>
</evidence>
<keyword evidence="3" id="KW-0238">DNA-binding</keyword>
<dbReference type="SUPFAM" id="SSF53850">
    <property type="entry name" value="Periplasmic binding protein-like II"/>
    <property type="match status" value="1"/>
</dbReference>
<keyword evidence="7" id="KW-1185">Reference proteome</keyword>
<keyword evidence="4" id="KW-0804">Transcription</keyword>
<dbReference type="InterPro" id="IPR036390">
    <property type="entry name" value="WH_DNA-bd_sf"/>
</dbReference>
<dbReference type="Proteomes" id="UP000197334">
    <property type="component" value="Unassembled WGS sequence"/>
</dbReference>
<dbReference type="InterPro" id="IPR005119">
    <property type="entry name" value="LysR_subst-bd"/>
</dbReference>
<dbReference type="RefSeq" id="WP_088699599.1">
    <property type="nucleotide sequence ID" value="NZ_JPUA01000022.1"/>
</dbReference>
<dbReference type="Pfam" id="PF03466">
    <property type="entry name" value="LysR_substrate"/>
    <property type="match status" value="1"/>
</dbReference>
<dbReference type="InterPro" id="IPR036388">
    <property type="entry name" value="WH-like_DNA-bd_sf"/>
</dbReference>
<organism evidence="6 7">
    <name type="scientific">Halomonas campaniensis</name>
    <dbReference type="NCBI Taxonomy" id="213554"/>
    <lineage>
        <taxon>Bacteria</taxon>
        <taxon>Pseudomonadati</taxon>
        <taxon>Pseudomonadota</taxon>
        <taxon>Gammaproteobacteria</taxon>
        <taxon>Oceanospirillales</taxon>
        <taxon>Halomonadaceae</taxon>
        <taxon>Halomonas</taxon>
    </lineage>
</organism>
<dbReference type="AlphaFoldDB" id="A0A246S1I6"/>
<dbReference type="Gene3D" id="1.10.10.10">
    <property type="entry name" value="Winged helix-like DNA-binding domain superfamily/Winged helix DNA-binding domain"/>
    <property type="match status" value="1"/>
</dbReference>
<dbReference type="InterPro" id="IPR050950">
    <property type="entry name" value="HTH-type_LysR_regulators"/>
</dbReference>
<reference evidence="6 7" key="1">
    <citation type="submission" date="2014-08" db="EMBL/GenBank/DDBJ databases">
        <title>Draft genome sequence of a novel L-asparaginase producing marine bacterium, Halomonas campaniensis.</title>
        <authorList>
            <person name="Sundarakrishnan B."/>
            <person name="Moushumi Priya A."/>
            <person name="Raman G."/>
            <person name="Sakthivel N."/>
            <person name="Park S."/>
            <person name="Jayachandran S."/>
        </authorList>
    </citation>
    <scope>NUCLEOTIDE SEQUENCE [LARGE SCALE GENOMIC DNA]</scope>
    <source>
        <strain evidence="6 7">SK03</strain>
    </source>
</reference>
<dbReference type="PANTHER" id="PTHR30419">
    <property type="entry name" value="HTH-TYPE TRANSCRIPTIONAL REGULATOR YBHD"/>
    <property type="match status" value="1"/>
</dbReference>
<dbReference type="FunFam" id="1.10.10.10:FF:000001">
    <property type="entry name" value="LysR family transcriptional regulator"/>
    <property type="match status" value="1"/>
</dbReference>
<dbReference type="OrthoDB" id="9815676at2"/>
<sequence>MRRNVREWQPELRTLRYFVCVAEEKSITRAAERLMVAQPALSRQIAKLEDDLGLSVFARTSRGVELTEEGGILLVRCYAILEQISQAHHDVTAHVEEPRGVVVLGMPPTPGEFIAPLLLTSVKEQYPEIELRFIEGFSRELEGKLARGEIGIAVMHNPPEKEEIVSKPLLTDRLYLISPPETHLRKSIQLSEAASLPLVMPSRQNFLRTLVDRHVSDMKMELNVTQHVDGLWHLKSLVRHGHGHSILTYGAVISEVQQGTLTAVPITDPVINWPLAIATKADQQKKRAIQVVELAIQDITKKLVSEGIWK</sequence>
<feature type="domain" description="HTH lysR-type" evidence="5">
    <location>
        <begin position="10"/>
        <end position="67"/>
    </location>
</feature>
<dbReference type="GO" id="GO:0005829">
    <property type="term" value="C:cytosol"/>
    <property type="evidence" value="ECO:0007669"/>
    <property type="project" value="TreeGrafter"/>
</dbReference>
<comment type="similarity">
    <text evidence="1">Belongs to the LysR transcriptional regulatory family.</text>
</comment>
<gene>
    <name evidence="6" type="ORF">JI62_07630</name>
</gene>
<dbReference type="Pfam" id="PF00126">
    <property type="entry name" value="HTH_1"/>
    <property type="match status" value="1"/>
</dbReference>
<protein>
    <recommendedName>
        <fullName evidence="5">HTH lysR-type domain-containing protein</fullName>
    </recommendedName>
</protein>
<evidence type="ECO:0000256" key="2">
    <source>
        <dbReference type="ARBA" id="ARBA00023015"/>
    </source>
</evidence>
<dbReference type="GO" id="GO:0003700">
    <property type="term" value="F:DNA-binding transcription factor activity"/>
    <property type="evidence" value="ECO:0007669"/>
    <property type="project" value="InterPro"/>
</dbReference>
<name>A0A246S1I6_9GAMM</name>
<evidence type="ECO:0000313" key="7">
    <source>
        <dbReference type="Proteomes" id="UP000197334"/>
    </source>
</evidence>
<dbReference type="EMBL" id="JPUA01000022">
    <property type="protein sequence ID" value="OWV30261.1"/>
    <property type="molecule type" value="Genomic_DNA"/>
</dbReference>
<dbReference type="PRINTS" id="PR00039">
    <property type="entry name" value="HTHLYSR"/>
</dbReference>
<dbReference type="Gene3D" id="3.40.190.290">
    <property type="match status" value="1"/>
</dbReference>
<proteinExistence type="inferred from homology"/>
<dbReference type="GO" id="GO:0003677">
    <property type="term" value="F:DNA binding"/>
    <property type="evidence" value="ECO:0007669"/>
    <property type="project" value="UniProtKB-KW"/>
</dbReference>
<evidence type="ECO:0000259" key="5">
    <source>
        <dbReference type="PROSITE" id="PS50931"/>
    </source>
</evidence>
<dbReference type="PROSITE" id="PS50931">
    <property type="entry name" value="HTH_LYSR"/>
    <property type="match status" value="1"/>
</dbReference>
<keyword evidence="2" id="KW-0805">Transcription regulation</keyword>